<dbReference type="Proteomes" id="UP001295740">
    <property type="component" value="Unassembled WGS sequence"/>
</dbReference>
<dbReference type="AlphaFoldDB" id="A0AAI8VQ86"/>
<evidence type="ECO:0000313" key="2">
    <source>
        <dbReference type="Proteomes" id="UP001295740"/>
    </source>
</evidence>
<gene>
    <name evidence="1" type="ORF">KHLLAP_LOCUS9075</name>
</gene>
<accession>A0AAI8VQ86</accession>
<comment type="caution">
    <text evidence="1">The sequence shown here is derived from an EMBL/GenBank/DDBJ whole genome shotgun (WGS) entry which is preliminary data.</text>
</comment>
<keyword evidence="2" id="KW-1185">Reference proteome</keyword>
<reference evidence="1" key="1">
    <citation type="submission" date="2023-10" db="EMBL/GenBank/DDBJ databases">
        <authorList>
            <person name="Hackl T."/>
        </authorList>
    </citation>
    <scope>NUCLEOTIDE SEQUENCE</scope>
</reference>
<evidence type="ECO:0000313" key="1">
    <source>
        <dbReference type="EMBL" id="CAJ2508607.1"/>
    </source>
</evidence>
<dbReference type="EMBL" id="CAUWAG010000012">
    <property type="protein sequence ID" value="CAJ2508607.1"/>
    <property type="molecule type" value="Genomic_DNA"/>
</dbReference>
<protein>
    <submittedName>
        <fullName evidence="1">Uu.00g136330.m01.CDS01</fullName>
    </submittedName>
</protein>
<organism evidence="1 2">
    <name type="scientific">Anthostomella pinea</name>
    <dbReference type="NCBI Taxonomy" id="933095"/>
    <lineage>
        <taxon>Eukaryota</taxon>
        <taxon>Fungi</taxon>
        <taxon>Dikarya</taxon>
        <taxon>Ascomycota</taxon>
        <taxon>Pezizomycotina</taxon>
        <taxon>Sordariomycetes</taxon>
        <taxon>Xylariomycetidae</taxon>
        <taxon>Xylariales</taxon>
        <taxon>Xylariaceae</taxon>
        <taxon>Anthostomella</taxon>
    </lineage>
</organism>
<name>A0AAI8VQ86_9PEZI</name>
<sequence>MKDADHPMIKSKRDINDLTEMRSLTRSLGSLGLSVKLLHNIEVDHITINPGEKYGNTRLESPILGLVSHELY</sequence>
<proteinExistence type="predicted"/>